<evidence type="ECO:0000313" key="2">
    <source>
        <dbReference type="Proteomes" id="UP001152795"/>
    </source>
</evidence>
<protein>
    <submittedName>
        <fullName evidence="1">Transposon Tf2-6 poly</fullName>
    </submittedName>
</protein>
<proteinExistence type="predicted"/>
<dbReference type="InterPro" id="IPR036397">
    <property type="entry name" value="RNaseH_sf"/>
</dbReference>
<dbReference type="Gene3D" id="3.30.420.10">
    <property type="entry name" value="Ribonuclease H-like superfamily/Ribonuclease H"/>
    <property type="match status" value="1"/>
</dbReference>
<dbReference type="SUPFAM" id="SSF53098">
    <property type="entry name" value="Ribonuclease H-like"/>
    <property type="match status" value="1"/>
</dbReference>
<dbReference type="PROSITE" id="PS50994">
    <property type="entry name" value="INTEGRASE"/>
    <property type="match status" value="1"/>
</dbReference>
<organism evidence="1 2">
    <name type="scientific">Paramuricea clavata</name>
    <name type="common">Red gorgonian</name>
    <name type="synonym">Violescent sea-whip</name>
    <dbReference type="NCBI Taxonomy" id="317549"/>
    <lineage>
        <taxon>Eukaryota</taxon>
        <taxon>Metazoa</taxon>
        <taxon>Cnidaria</taxon>
        <taxon>Anthozoa</taxon>
        <taxon>Octocorallia</taxon>
        <taxon>Malacalcyonacea</taxon>
        <taxon>Plexauridae</taxon>
        <taxon>Paramuricea</taxon>
    </lineage>
</organism>
<evidence type="ECO:0000313" key="1">
    <source>
        <dbReference type="EMBL" id="CAB4016517.1"/>
    </source>
</evidence>
<dbReference type="GO" id="GO:0003676">
    <property type="term" value="F:nucleic acid binding"/>
    <property type="evidence" value="ECO:0007669"/>
    <property type="project" value="InterPro"/>
</dbReference>
<comment type="caution">
    <text evidence="1">The sequence shown here is derived from an EMBL/GenBank/DDBJ whole genome shotgun (WGS) entry which is preliminary data.</text>
</comment>
<gene>
    <name evidence="1" type="ORF">PACLA_8A042378</name>
</gene>
<dbReference type="Proteomes" id="UP001152795">
    <property type="component" value="Unassembled WGS sequence"/>
</dbReference>
<accession>A0A6S7IG23</accession>
<dbReference type="InterPro" id="IPR050951">
    <property type="entry name" value="Retrovirus_Pol_polyprotein"/>
</dbReference>
<sequence length="119" mass="13971">MCYLATYRRRNQKEPMIAHQIPEQPWQKLGTDLFECKGKNYLVVVDYYSKFIETVLLPSKTAGTVIRHLKSFFATHGIPEDLVSDNMPFNSKEFDEFAKKMEIQTNNIKPNLCSIKWHE</sequence>
<keyword evidence="2" id="KW-1185">Reference proteome</keyword>
<dbReference type="AlphaFoldDB" id="A0A6S7IG23"/>
<dbReference type="PANTHER" id="PTHR37984">
    <property type="entry name" value="PROTEIN CBG26694"/>
    <property type="match status" value="1"/>
</dbReference>
<dbReference type="GO" id="GO:0015074">
    <property type="term" value="P:DNA integration"/>
    <property type="evidence" value="ECO:0007669"/>
    <property type="project" value="InterPro"/>
</dbReference>
<dbReference type="OrthoDB" id="5980845at2759"/>
<dbReference type="Pfam" id="PF00665">
    <property type="entry name" value="rve"/>
    <property type="match status" value="1"/>
</dbReference>
<dbReference type="InterPro" id="IPR001584">
    <property type="entry name" value="Integrase_cat-core"/>
</dbReference>
<reference evidence="1" key="1">
    <citation type="submission" date="2020-04" db="EMBL/GenBank/DDBJ databases">
        <authorList>
            <person name="Alioto T."/>
            <person name="Alioto T."/>
            <person name="Gomez Garrido J."/>
        </authorList>
    </citation>
    <scope>NUCLEOTIDE SEQUENCE</scope>
    <source>
        <strain evidence="1">A484AB</strain>
    </source>
</reference>
<dbReference type="InterPro" id="IPR012337">
    <property type="entry name" value="RNaseH-like_sf"/>
</dbReference>
<dbReference type="EMBL" id="CACRXK020009148">
    <property type="protein sequence ID" value="CAB4016517.1"/>
    <property type="molecule type" value="Genomic_DNA"/>
</dbReference>
<name>A0A6S7IG23_PARCT</name>
<dbReference type="PANTHER" id="PTHR37984:SF7">
    <property type="entry name" value="INTEGRASE CATALYTIC DOMAIN-CONTAINING PROTEIN"/>
    <property type="match status" value="1"/>
</dbReference>